<proteinExistence type="predicted"/>
<evidence type="ECO:0008006" key="3">
    <source>
        <dbReference type="Google" id="ProtNLM"/>
    </source>
</evidence>
<dbReference type="Gene3D" id="1.25.40.10">
    <property type="entry name" value="Tetratricopeptide repeat domain"/>
    <property type="match status" value="1"/>
</dbReference>
<comment type="caution">
    <text evidence="1">The sequence shown here is derived from an EMBL/GenBank/DDBJ whole genome shotgun (WGS) entry which is preliminary data.</text>
</comment>
<keyword evidence="2" id="KW-1185">Reference proteome</keyword>
<name>A0A0F0GJ30_LENAE</name>
<dbReference type="InterPro" id="IPR051677">
    <property type="entry name" value="AfsR-DnrI-RedD_regulator"/>
</dbReference>
<dbReference type="AlphaFoldDB" id="A0A0F0GJ30"/>
<dbReference type="InterPro" id="IPR011990">
    <property type="entry name" value="TPR-like_helical_dom_sf"/>
</dbReference>
<dbReference type="EMBL" id="JYJG01000286">
    <property type="protein sequence ID" value="KJK43549.1"/>
    <property type="molecule type" value="Genomic_DNA"/>
</dbReference>
<reference evidence="1 2" key="1">
    <citation type="submission" date="2015-02" db="EMBL/GenBank/DDBJ databases">
        <authorList>
            <person name="Ju K.-S."/>
            <person name="Doroghazi J.R."/>
            <person name="Metcalf W."/>
        </authorList>
    </citation>
    <scope>NUCLEOTIDE SEQUENCE [LARGE SCALE GENOMIC DNA]</scope>
    <source>
        <strain evidence="1 2">NRRL B-16140</strain>
    </source>
</reference>
<accession>A0A0F0GJ30</accession>
<dbReference type="SUPFAM" id="SSF48452">
    <property type="entry name" value="TPR-like"/>
    <property type="match status" value="1"/>
</dbReference>
<protein>
    <recommendedName>
        <fullName evidence="3">Bacterial transcriptional activator domain-containing protein</fullName>
    </recommendedName>
</protein>
<dbReference type="PANTHER" id="PTHR35807">
    <property type="entry name" value="TRANSCRIPTIONAL REGULATOR REDD-RELATED"/>
    <property type="match status" value="1"/>
</dbReference>
<dbReference type="Proteomes" id="UP000033393">
    <property type="component" value="Unassembled WGS sequence"/>
</dbReference>
<sequence>MDELIDLGWPQATREKATGSIHVAMHCLRRMLEPDLPPGHDSSFVHRSGNTFYRFEAGQEWWTDADEVVRLFDRARASDRQGDSRRACFYYGRVTAYPLHRFFEGEEALEPRLAPYRTRYETLHSQSLVRLIRLHRDRGELEECLEYAYRMLTVNPYNELAATVIAEAHITHGGSAHARQRLCTFLQSCVRRLGNGNRTDVLALCERAVREASSAPEPRRPN</sequence>
<dbReference type="PATRIC" id="fig|68170.10.peg.8545"/>
<dbReference type="PANTHER" id="PTHR35807:SF2">
    <property type="entry name" value="TRANSCRIPTIONAL ACTIVATOR DOMAIN"/>
    <property type="match status" value="1"/>
</dbReference>
<gene>
    <name evidence="1" type="ORF">UK23_32810</name>
</gene>
<organism evidence="1 2">
    <name type="scientific">Lentzea aerocolonigenes</name>
    <name type="common">Lechevalieria aerocolonigenes</name>
    <name type="synonym">Saccharothrix aerocolonigenes</name>
    <dbReference type="NCBI Taxonomy" id="68170"/>
    <lineage>
        <taxon>Bacteria</taxon>
        <taxon>Bacillati</taxon>
        <taxon>Actinomycetota</taxon>
        <taxon>Actinomycetes</taxon>
        <taxon>Pseudonocardiales</taxon>
        <taxon>Pseudonocardiaceae</taxon>
        <taxon>Lentzea</taxon>
    </lineage>
</organism>
<evidence type="ECO:0000313" key="1">
    <source>
        <dbReference type="EMBL" id="KJK43549.1"/>
    </source>
</evidence>
<evidence type="ECO:0000313" key="2">
    <source>
        <dbReference type="Proteomes" id="UP000033393"/>
    </source>
</evidence>